<dbReference type="CDD" id="cd03216">
    <property type="entry name" value="ABC_Carb_Monos_I"/>
    <property type="match status" value="1"/>
</dbReference>
<keyword evidence="5" id="KW-0677">Repeat</keyword>
<dbReference type="GO" id="GO:0005886">
    <property type="term" value="C:plasma membrane"/>
    <property type="evidence" value="ECO:0007669"/>
    <property type="project" value="UniProtKB-SubCell"/>
</dbReference>
<dbReference type="AlphaFoldDB" id="A0A3B1BC25"/>
<dbReference type="SMART" id="SM00382">
    <property type="entry name" value="AAA"/>
    <property type="match status" value="2"/>
</dbReference>
<evidence type="ECO:0000256" key="5">
    <source>
        <dbReference type="ARBA" id="ARBA00022737"/>
    </source>
</evidence>
<evidence type="ECO:0000256" key="7">
    <source>
        <dbReference type="ARBA" id="ARBA00022840"/>
    </source>
</evidence>
<dbReference type="FunFam" id="3.40.50.300:FF:000127">
    <property type="entry name" value="Ribose import ATP-binding protein RbsA"/>
    <property type="match status" value="1"/>
</dbReference>
<comment type="subcellular location">
    <subcellularLocation>
        <location evidence="1">Cell membrane</location>
        <topology evidence="1">Peripheral membrane protein</topology>
    </subcellularLocation>
</comment>
<dbReference type="CDD" id="cd03215">
    <property type="entry name" value="ABC_Carb_Monos_II"/>
    <property type="match status" value="1"/>
</dbReference>
<keyword evidence="7 11" id="KW-0067">ATP-binding</keyword>
<feature type="domain" description="ABC transporter" evidence="10">
    <location>
        <begin position="257"/>
        <end position="499"/>
    </location>
</feature>
<evidence type="ECO:0000256" key="3">
    <source>
        <dbReference type="ARBA" id="ARBA00022475"/>
    </source>
</evidence>
<keyword evidence="2" id="KW-0813">Transport</keyword>
<evidence type="ECO:0000256" key="2">
    <source>
        <dbReference type="ARBA" id="ARBA00022448"/>
    </source>
</evidence>
<keyword evidence="9" id="KW-0472">Membrane</keyword>
<keyword evidence="6" id="KW-0547">Nucleotide-binding</keyword>
<evidence type="ECO:0000256" key="1">
    <source>
        <dbReference type="ARBA" id="ARBA00004202"/>
    </source>
</evidence>
<dbReference type="Gene3D" id="3.40.50.300">
    <property type="entry name" value="P-loop containing nucleotide triphosphate hydrolases"/>
    <property type="match status" value="2"/>
</dbReference>
<proteinExistence type="predicted"/>
<sequence>MSLLEFQQISKSFSGVEVLHNVSFQLEKGKVIALIGENGAGKSTLMKILCGILNDYQGKILLNGNEIKFNNPREAENAGISIIHQELNLVNDLNVAENIYLGHEPINRIGFIDFNRMYIETKSLLAEFDFPFSVKTKVRDLPIGWQQMVEIAKALRLKAEIIVMDEPTSALSESEIQFLFKQIVLLKESGKTIVYISHRMKEIFEIADEVTVLRDGRYIGKYSVAEVDQNFLVKKMVGKEIKADSDKKRVVKDERLLHLRSVSVHEGNKKLLSDISFELKRGEVIGIAGLLGAGRTELLKFLYGAYDQKYTGEMEFKNMEFIPSSPSRSIQNRIVYLSEDRKSEGIFPELSNLKNSSISILPSLSDHGFIKNKAEIDTVTSMTKELNVRMESIHQHISHLSGGNQQKVLLSRVLLINPDLLLLDEPTRGIDVGAKQEIYDLIEKLKKEGLGILFTSSEIPELLLVSDRILVLSEGGQTALLDADKTDSREILKYAFGGAA</sequence>
<dbReference type="InterPro" id="IPR050107">
    <property type="entry name" value="ABC_carbohydrate_import_ATPase"/>
</dbReference>
<dbReference type="InterPro" id="IPR017871">
    <property type="entry name" value="ABC_transporter-like_CS"/>
</dbReference>
<evidence type="ECO:0000259" key="10">
    <source>
        <dbReference type="PROSITE" id="PS50893"/>
    </source>
</evidence>
<evidence type="ECO:0000256" key="8">
    <source>
        <dbReference type="ARBA" id="ARBA00022967"/>
    </source>
</evidence>
<dbReference type="InterPro" id="IPR003593">
    <property type="entry name" value="AAA+_ATPase"/>
</dbReference>
<gene>
    <name evidence="11" type="ORF">MNBD_IGNAVI01-2652</name>
</gene>
<keyword evidence="3" id="KW-1003">Cell membrane</keyword>
<feature type="domain" description="ABC transporter" evidence="10">
    <location>
        <begin position="4"/>
        <end position="240"/>
    </location>
</feature>
<evidence type="ECO:0000313" key="11">
    <source>
        <dbReference type="EMBL" id="VAX15749.1"/>
    </source>
</evidence>
<dbReference type="GO" id="GO:0005524">
    <property type="term" value="F:ATP binding"/>
    <property type="evidence" value="ECO:0007669"/>
    <property type="project" value="UniProtKB-KW"/>
</dbReference>
<keyword evidence="4" id="KW-0762">Sugar transport</keyword>
<keyword evidence="8" id="KW-1278">Translocase</keyword>
<organism evidence="11">
    <name type="scientific">hydrothermal vent metagenome</name>
    <dbReference type="NCBI Taxonomy" id="652676"/>
    <lineage>
        <taxon>unclassified sequences</taxon>
        <taxon>metagenomes</taxon>
        <taxon>ecological metagenomes</taxon>
    </lineage>
</organism>
<protein>
    <submittedName>
        <fullName evidence="11">Ribose ABC transport system, ATP-binding protein RbsA (TC 3.A.1.2.1)</fullName>
    </submittedName>
</protein>
<dbReference type="Pfam" id="PF00005">
    <property type="entry name" value="ABC_tran"/>
    <property type="match status" value="2"/>
</dbReference>
<evidence type="ECO:0000256" key="6">
    <source>
        <dbReference type="ARBA" id="ARBA00022741"/>
    </source>
</evidence>
<dbReference type="PROSITE" id="PS50893">
    <property type="entry name" value="ABC_TRANSPORTER_2"/>
    <property type="match status" value="2"/>
</dbReference>
<accession>A0A3B1BC25</accession>
<dbReference type="PANTHER" id="PTHR43790:SF3">
    <property type="entry name" value="D-ALLOSE IMPORT ATP-BINDING PROTEIN ALSA-RELATED"/>
    <property type="match status" value="1"/>
</dbReference>
<dbReference type="GO" id="GO:0016887">
    <property type="term" value="F:ATP hydrolysis activity"/>
    <property type="evidence" value="ECO:0007669"/>
    <property type="project" value="InterPro"/>
</dbReference>
<name>A0A3B1BC25_9ZZZZ</name>
<evidence type="ECO:0000256" key="4">
    <source>
        <dbReference type="ARBA" id="ARBA00022597"/>
    </source>
</evidence>
<reference evidence="11" key="1">
    <citation type="submission" date="2018-06" db="EMBL/GenBank/DDBJ databases">
        <authorList>
            <person name="Zhirakovskaya E."/>
        </authorList>
    </citation>
    <scope>NUCLEOTIDE SEQUENCE</scope>
</reference>
<evidence type="ECO:0000256" key="9">
    <source>
        <dbReference type="ARBA" id="ARBA00023136"/>
    </source>
</evidence>
<dbReference type="InterPro" id="IPR003439">
    <property type="entry name" value="ABC_transporter-like_ATP-bd"/>
</dbReference>
<dbReference type="SUPFAM" id="SSF52540">
    <property type="entry name" value="P-loop containing nucleoside triphosphate hydrolases"/>
    <property type="match status" value="2"/>
</dbReference>
<dbReference type="PANTHER" id="PTHR43790">
    <property type="entry name" value="CARBOHYDRATE TRANSPORT ATP-BINDING PROTEIN MG119-RELATED"/>
    <property type="match status" value="1"/>
</dbReference>
<dbReference type="InterPro" id="IPR027417">
    <property type="entry name" value="P-loop_NTPase"/>
</dbReference>
<dbReference type="PROSITE" id="PS00211">
    <property type="entry name" value="ABC_TRANSPORTER_1"/>
    <property type="match status" value="1"/>
</dbReference>
<dbReference type="EMBL" id="UOGD01000025">
    <property type="protein sequence ID" value="VAX15749.1"/>
    <property type="molecule type" value="Genomic_DNA"/>
</dbReference>